<keyword evidence="6 11" id="KW-0418">Kinase</keyword>
<sequence length="302" mass="32165">MIYTVTFNPSLDYIVKVDDLALGAVNRVSSEVIMAGGKGINVSIVLKNLGHESRALGFLAGFTGDEIARQLEERGVACDFIRVKEGMSRINVKIASQQETEVNGMGPDIESSDVEALFDRLDALAAGDILIISGSVPAALPQDIYERILARLEGRGVDIVVDATRDLLHNVLAYRPFLIKPNNHELGDIFGVELSRREEVVPYAKMLQERGARNVLVSMAGEGAVLVGEDGSVIMSESPRGQVVNSVGAGDSMVAGFVAGYLEGDGSFERAFRMGLCTGSASAFSLELATRDDVEALLAASA</sequence>
<keyword evidence="4 10" id="KW-0808">Transferase</keyword>
<dbReference type="InterPro" id="IPR002173">
    <property type="entry name" value="Carboh/pur_kinase_PfkB_CS"/>
</dbReference>
<dbReference type="CDD" id="cd01164">
    <property type="entry name" value="FruK_PfkB_like"/>
    <property type="match status" value="1"/>
</dbReference>
<comment type="function">
    <text evidence="11">Catalyzes the ATP-dependent phosphorylation of fructose-l-phosphate to fructose-l,6-bisphosphate.</text>
</comment>
<dbReference type="InterPro" id="IPR011611">
    <property type="entry name" value="PfkB_dom"/>
</dbReference>
<keyword evidence="5 11" id="KW-0547">Nucleotide-binding</keyword>
<dbReference type="NCBIfam" id="TIGR03828">
    <property type="entry name" value="pfkB"/>
    <property type="match status" value="1"/>
</dbReference>
<dbReference type="Gene3D" id="3.40.1190.20">
    <property type="match status" value="1"/>
</dbReference>
<dbReference type="EC" id="2.7.1.56" evidence="2 11"/>
<reference evidence="13 14" key="2">
    <citation type="submission" date="2023-06" db="EMBL/GenBank/DDBJ databases">
        <authorList>
            <person name="Zeman M."/>
            <person name="Kubasova T."/>
            <person name="Jahodarova E."/>
            <person name="Nykrynova M."/>
            <person name="Rychlik I."/>
        </authorList>
    </citation>
    <scope>NUCLEOTIDE SEQUENCE [LARGE SCALE GENOMIC DNA]</scope>
    <source>
        <strain evidence="13 14">154_Feed</strain>
    </source>
</reference>
<evidence type="ECO:0000313" key="13">
    <source>
        <dbReference type="EMBL" id="MDM8274475.1"/>
    </source>
</evidence>
<feature type="domain" description="Carbohydrate kinase PfkB" evidence="12">
    <location>
        <begin position="12"/>
        <end position="283"/>
    </location>
</feature>
<evidence type="ECO:0000256" key="6">
    <source>
        <dbReference type="ARBA" id="ARBA00022777"/>
    </source>
</evidence>
<name>A0ABT7V7K6_9ACTN</name>
<dbReference type="Proteomes" id="UP001529421">
    <property type="component" value="Unassembled WGS sequence"/>
</dbReference>
<dbReference type="RefSeq" id="WP_289544474.1">
    <property type="nucleotide sequence ID" value="NZ_JAUDDZ010000003.1"/>
</dbReference>
<dbReference type="SUPFAM" id="SSF53613">
    <property type="entry name" value="Ribokinase-like"/>
    <property type="match status" value="1"/>
</dbReference>
<dbReference type="InterPro" id="IPR029056">
    <property type="entry name" value="Ribokinase-like"/>
</dbReference>
<dbReference type="NCBIfam" id="TIGR03168">
    <property type="entry name" value="1-PFK"/>
    <property type="match status" value="1"/>
</dbReference>
<evidence type="ECO:0000256" key="5">
    <source>
        <dbReference type="ARBA" id="ARBA00022741"/>
    </source>
</evidence>
<accession>A0ABT7V7K6</accession>
<comment type="similarity">
    <text evidence="1 11">Belongs to the carbohydrate kinase PfkB family.</text>
</comment>
<dbReference type="InterPro" id="IPR017583">
    <property type="entry name" value="Tagatose/fructose_Pkinase"/>
</dbReference>
<keyword evidence="14" id="KW-1185">Reference proteome</keyword>
<dbReference type="PROSITE" id="PS00584">
    <property type="entry name" value="PFKB_KINASES_2"/>
    <property type="match status" value="1"/>
</dbReference>
<evidence type="ECO:0000313" key="14">
    <source>
        <dbReference type="Proteomes" id="UP001529421"/>
    </source>
</evidence>
<dbReference type="InterPro" id="IPR022463">
    <property type="entry name" value="1-PFruKinase"/>
</dbReference>
<dbReference type="GO" id="GO:0008662">
    <property type="term" value="F:1-phosphofructokinase activity"/>
    <property type="evidence" value="ECO:0007669"/>
    <property type="project" value="UniProtKB-EC"/>
</dbReference>
<evidence type="ECO:0000256" key="11">
    <source>
        <dbReference type="RuleBase" id="RU369061"/>
    </source>
</evidence>
<dbReference type="Pfam" id="PF00294">
    <property type="entry name" value="PfkB"/>
    <property type="match status" value="1"/>
</dbReference>
<organism evidence="13 14">
    <name type="scientific">Enorma phocaeensis</name>
    <dbReference type="NCBI Taxonomy" id="1871019"/>
    <lineage>
        <taxon>Bacteria</taxon>
        <taxon>Bacillati</taxon>
        <taxon>Actinomycetota</taxon>
        <taxon>Coriobacteriia</taxon>
        <taxon>Coriobacteriales</taxon>
        <taxon>Coriobacteriaceae</taxon>
        <taxon>Enorma</taxon>
    </lineage>
</organism>
<evidence type="ECO:0000256" key="7">
    <source>
        <dbReference type="ARBA" id="ARBA00022840"/>
    </source>
</evidence>
<dbReference type="PANTHER" id="PTHR46566">
    <property type="entry name" value="1-PHOSPHOFRUCTOKINASE-RELATED"/>
    <property type="match status" value="1"/>
</dbReference>
<evidence type="ECO:0000256" key="10">
    <source>
        <dbReference type="PIRNR" id="PIRNR000535"/>
    </source>
</evidence>
<comment type="caution">
    <text evidence="13">The sequence shown here is derived from an EMBL/GenBank/DDBJ whole genome shotgun (WGS) entry which is preliminary data.</text>
</comment>
<gene>
    <name evidence="13" type="primary">pfkB</name>
    <name evidence="13" type="ORF">QUW28_03010</name>
</gene>
<evidence type="ECO:0000256" key="9">
    <source>
        <dbReference type="ARBA" id="ARBA00047745"/>
    </source>
</evidence>
<comment type="catalytic activity">
    <reaction evidence="9 11">
        <text>beta-D-fructose 1-phosphate + ATP = beta-D-fructose 1,6-bisphosphate + ADP + H(+)</text>
        <dbReference type="Rhea" id="RHEA:14213"/>
        <dbReference type="ChEBI" id="CHEBI:15378"/>
        <dbReference type="ChEBI" id="CHEBI:30616"/>
        <dbReference type="ChEBI" id="CHEBI:32966"/>
        <dbReference type="ChEBI" id="CHEBI:138881"/>
        <dbReference type="ChEBI" id="CHEBI:456216"/>
        <dbReference type="EC" id="2.7.1.56"/>
    </reaction>
</comment>
<reference evidence="14" key="1">
    <citation type="submission" date="2023-06" db="EMBL/GenBank/DDBJ databases">
        <title>Identification and characterization of horizontal gene transfer across gut microbiota members of farm animals based on homology search.</title>
        <authorList>
            <person name="Zeman M."/>
            <person name="Kubasova T."/>
            <person name="Jahodarova E."/>
            <person name="Nykrynova M."/>
            <person name="Rychlik I."/>
        </authorList>
    </citation>
    <scope>NUCLEOTIDE SEQUENCE [LARGE SCALE GENOMIC DNA]</scope>
    <source>
        <strain evidence="14">154_Feed</strain>
    </source>
</reference>
<evidence type="ECO:0000256" key="2">
    <source>
        <dbReference type="ARBA" id="ARBA00012131"/>
    </source>
</evidence>
<evidence type="ECO:0000256" key="8">
    <source>
        <dbReference type="ARBA" id="ARBA00032802"/>
    </source>
</evidence>
<dbReference type="PANTHER" id="PTHR46566:SF1">
    <property type="entry name" value="1-PHOSPHOFRUCTOKINASE"/>
    <property type="match status" value="1"/>
</dbReference>
<evidence type="ECO:0000256" key="1">
    <source>
        <dbReference type="ARBA" id="ARBA00010688"/>
    </source>
</evidence>
<evidence type="ECO:0000256" key="4">
    <source>
        <dbReference type="ARBA" id="ARBA00022679"/>
    </source>
</evidence>
<protein>
    <recommendedName>
        <fullName evidence="3 11">1-phosphofructokinase</fullName>
        <shortName evidence="11">Fru1PK</shortName>
        <ecNumber evidence="2 11">2.7.1.56</ecNumber>
    </recommendedName>
    <alternativeName>
        <fullName evidence="8 11">Fructose 1-phosphate kinase</fullName>
    </alternativeName>
</protein>
<evidence type="ECO:0000256" key="3">
    <source>
        <dbReference type="ARBA" id="ARBA00013596"/>
    </source>
</evidence>
<keyword evidence="7 11" id="KW-0067">ATP-binding</keyword>
<proteinExistence type="inferred from homology"/>
<dbReference type="EMBL" id="JAUDDZ010000003">
    <property type="protein sequence ID" value="MDM8274475.1"/>
    <property type="molecule type" value="Genomic_DNA"/>
</dbReference>
<evidence type="ECO:0000259" key="12">
    <source>
        <dbReference type="Pfam" id="PF00294"/>
    </source>
</evidence>
<dbReference type="PIRSF" id="PIRSF000535">
    <property type="entry name" value="1PFK/6PFK/LacC"/>
    <property type="match status" value="1"/>
</dbReference>